<dbReference type="InterPro" id="IPR044151">
    <property type="entry name" value="ALDH_KGSADH"/>
</dbReference>
<keyword evidence="4" id="KW-1185">Reference proteome</keyword>
<evidence type="ECO:0000313" key="3">
    <source>
        <dbReference type="EMBL" id="QES89140.1"/>
    </source>
</evidence>
<dbReference type="OrthoDB" id="9770537at2"/>
<proteinExistence type="predicted"/>
<gene>
    <name evidence="3" type="ORF">E0W69_010870</name>
</gene>
<reference evidence="3 4" key="1">
    <citation type="submission" date="2019-09" db="EMBL/GenBank/DDBJ databases">
        <title>Complete genome sequence of Arachidicoccus sp. B3-10 isolated from apple orchard soil.</title>
        <authorList>
            <person name="Kim H.S."/>
            <person name="Han K.-I."/>
            <person name="Suh M.K."/>
            <person name="Lee K.C."/>
            <person name="Eom M.K."/>
            <person name="Kim J.-S."/>
            <person name="Kang S.W."/>
            <person name="Sin Y."/>
            <person name="Lee J.-S."/>
        </authorList>
    </citation>
    <scope>NUCLEOTIDE SEQUENCE [LARGE SCALE GENOMIC DNA]</scope>
    <source>
        <strain evidence="3 4">B3-10</strain>
    </source>
</reference>
<organism evidence="3 4">
    <name type="scientific">Rhizosphaericola mali</name>
    <dbReference type="NCBI Taxonomy" id="2545455"/>
    <lineage>
        <taxon>Bacteria</taxon>
        <taxon>Pseudomonadati</taxon>
        <taxon>Bacteroidota</taxon>
        <taxon>Chitinophagia</taxon>
        <taxon>Chitinophagales</taxon>
        <taxon>Chitinophagaceae</taxon>
        <taxon>Rhizosphaericola</taxon>
    </lineage>
</organism>
<dbReference type="PANTHER" id="PTHR43353:SF3">
    <property type="entry name" value="ALDEHYDE DEHYDROGENASE-RELATED"/>
    <property type="match status" value="1"/>
</dbReference>
<dbReference type="EMBL" id="CP044016">
    <property type="protein sequence ID" value="QES89140.1"/>
    <property type="molecule type" value="Genomic_DNA"/>
</dbReference>
<name>A0A5P2G5Y9_9BACT</name>
<dbReference type="InterPro" id="IPR016162">
    <property type="entry name" value="Ald_DH_N"/>
</dbReference>
<protein>
    <submittedName>
        <fullName evidence="3">Aldehyde dehydrogenase (NADP(+))</fullName>
    </submittedName>
</protein>
<dbReference type="Pfam" id="PF00171">
    <property type="entry name" value="Aldedh"/>
    <property type="match status" value="1"/>
</dbReference>
<evidence type="ECO:0000256" key="1">
    <source>
        <dbReference type="ARBA" id="ARBA00023002"/>
    </source>
</evidence>
<dbReference type="Proteomes" id="UP000292424">
    <property type="component" value="Chromosome"/>
</dbReference>
<dbReference type="KEGG" id="arac:E0W69_010870"/>
<dbReference type="InterPro" id="IPR015590">
    <property type="entry name" value="Aldehyde_DH_dom"/>
</dbReference>
<dbReference type="InterPro" id="IPR016161">
    <property type="entry name" value="Ald_DH/histidinol_DH"/>
</dbReference>
<dbReference type="RefSeq" id="WP_131330086.1">
    <property type="nucleotide sequence ID" value="NZ_CP044016.1"/>
</dbReference>
<feature type="domain" description="Aldehyde dehydrogenase" evidence="2">
    <location>
        <begin position="4"/>
        <end position="422"/>
    </location>
</feature>
<dbReference type="Gene3D" id="3.40.605.10">
    <property type="entry name" value="Aldehyde Dehydrogenase, Chain A, domain 1"/>
    <property type="match status" value="1"/>
</dbReference>
<dbReference type="InterPro" id="IPR050740">
    <property type="entry name" value="Aldehyde_DH_Superfamily"/>
</dbReference>
<dbReference type="GO" id="GO:0016620">
    <property type="term" value="F:oxidoreductase activity, acting on the aldehyde or oxo group of donors, NAD or NADP as acceptor"/>
    <property type="evidence" value="ECO:0007669"/>
    <property type="project" value="InterPro"/>
</dbReference>
<dbReference type="AlphaFoldDB" id="A0A5P2G5Y9"/>
<dbReference type="CDD" id="cd07129">
    <property type="entry name" value="ALDH_KGSADH"/>
    <property type="match status" value="1"/>
</dbReference>
<keyword evidence="1" id="KW-0560">Oxidoreductase</keyword>
<accession>A0A5P2G5Y9</accession>
<dbReference type="InterPro" id="IPR016163">
    <property type="entry name" value="Ald_DH_C"/>
</dbReference>
<evidence type="ECO:0000259" key="2">
    <source>
        <dbReference type="Pfam" id="PF00171"/>
    </source>
</evidence>
<dbReference type="Gene3D" id="3.40.309.10">
    <property type="entry name" value="Aldehyde Dehydrogenase, Chain A, domain 2"/>
    <property type="match status" value="1"/>
</dbReference>
<dbReference type="PANTHER" id="PTHR43353">
    <property type="entry name" value="SUCCINATE-SEMIALDEHYDE DEHYDROGENASE, MITOCHONDRIAL"/>
    <property type="match status" value="1"/>
</dbReference>
<dbReference type="SUPFAM" id="SSF53720">
    <property type="entry name" value="ALDH-like"/>
    <property type="match status" value="1"/>
</dbReference>
<sequence>MTLEENIDQIMVNAKNAFTIYKKSSKKDRAQFLENLADALESQRTELVPLAMEESHLPEGRLQGELSRTTNQLKAFAALLKEGSWVEASIDQAKPDRKPLAKADIRKMLQPVGPVVVFGASNFPFAFSTAGGDSASVLASGSTLVIKAHPGHPKLSDKVFAILDSAVISSGMPEFTIQHVTDTSFDAGKLLVQHTVTAGVGFTGSQKGGLALVEYAKARKNPIPVFAEMGSINPVVLFSDKLAQDPTALAKQYAGSITVGMGQFCTNPGLILAVKSSSLDTFLAVLKDEIAKVLPQKMLHAGIQKAYNTGLNRILEKSDVSIVGKADTEAVDIEGYPTVVKTEGKTFLQKEYLQEELFGPYSIVVEVEDLSELETILASLGGQLTTTLMATEKDLADYPNIIDLQTSLAGRVIINDVPTGVEVCSSMIHGGPFPATTDVRYTSVGTTAIKRWVRPICYQGFPENFLPDELKAANPLKIWRLVDDNWTNESQN</sequence>
<evidence type="ECO:0000313" key="4">
    <source>
        <dbReference type="Proteomes" id="UP000292424"/>
    </source>
</evidence>